<proteinExistence type="predicted"/>
<keyword evidence="2" id="KW-1185">Reference proteome</keyword>
<dbReference type="EMBL" id="FOLE01000013">
    <property type="protein sequence ID" value="SFC94461.1"/>
    <property type="molecule type" value="Genomic_DNA"/>
</dbReference>
<dbReference type="RefSeq" id="WP_091516368.1">
    <property type="nucleotide sequence ID" value="NZ_FOLE01000013.1"/>
</dbReference>
<dbReference type="STRING" id="927664.SAMN05421780_11366"/>
<reference evidence="1 2" key="1">
    <citation type="submission" date="2016-10" db="EMBL/GenBank/DDBJ databases">
        <authorList>
            <person name="de Groot N.N."/>
        </authorList>
    </citation>
    <scope>NUCLEOTIDE SEQUENCE [LARGE SCALE GENOMIC DNA]</scope>
    <source>
        <strain evidence="1 2">DSM 6793</strain>
    </source>
</reference>
<protein>
    <submittedName>
        <fullName evidence="1">Uncharacterized protein</fullName>
    </submittedName>
</protein>
<accession>A0A1I1N9V9</accession>
<dbReference type="Proteomes" id="UP000199514">
    <property type="component" value="Unassembled WGS sequence"/>
</dbReference>
<evidence type="ECO:0000313" key="2">
    <source>
        <dbReference type="Proteomes" id="UP000199514"/>
    </source>
</evidence>
<evidence type="ECO:0000313" key="1">
    <source>
        <dbReference type="EMBL" id="SFC94461.1"/>
    </source>
</evidence>
<dbReference type="OrthoDB" id="700862at2"/>
<organism evidence="1 2">
    <name type="scientific">Flexibacter flexilis DSM 6793</name>
    <dbReference type="NCBI Taxonomy" id="927664"/>
    <lineage>
        <taxon>Bacteria</taxon>
        <taxon>Pseudomonadati</taxon>
        <taxon>Bacteroidota</taxon>
        <taxon>Cytophagia</taxon>
        <taxon>Cytophagales</taxon>
        <taxon>Flexibacteraceae</taxon>
        <taxon>Flexibacter</taxon>
    </lineage>
</organism>
<gene>
    <name evidence="1" type="ORF">SAMN05421780_11366</name>
</gene>
<name>A0A1I1N9V9_9BACT</name>
<sequence length="417" mass="49190">MSNLDFSKIASKVLTQQLETQIKEYKVFYKTHLRNVKDRQLVLSQLDNLCIRFQKISQKIDFLSDPERYKLEEETEKLLKKYFNNDIFELYNKKIPTPEAKRKIPNPENKFWLTVLDSVYQAVEVTAEQVKQELVYKTDFVTFLNNCLLYFGLHPNILKRDNTIYKRYNCVLEHHFKSPKIKQTESKILLKKEILQAEFLTPYEKKLPIRINGKLIPFEDIYQIKITSTILQDDEIELFAAKNKFTWTDNSKDYVAFINNCHDETEQLHNNPYLIGQDKERFRNHNTFFVHPTRILELQKIKNNKFDLIKLIQLCEELNNASSSKNPFSLTFLARAIIDHTPPIFGFSNFSEVANNYSGGTRSFKKSMQNLDNSLRNIADNNIHSQVRKKEVLPTTTQVDFTQELDLLLSEIVRILE</sequence>
<dbReference type="AlphaFoldDB" id="A0A1I1N9V9"/>